<dbReference type="SUPFAM" id="SSF55469">
    <property type="entry name" value="FMN-dependent nitroreductase-like"/>
    <property type="match status" value="1"/>
</dbReference>
<evidence type="ECO:0000259" key="1">
    <source>
        <dbReference type="Pfam" id="PF00881"/>
    </source>
</evidence>
<evidence type="ECO:0000313" key="3">
    <source>
        <dbReference type="EMBL" id="HEC57638.1"/>
    </source>
</evidence>
<dbReference type="InterPro" id="IPR052544">
    <property type="entry name" value="Bacteriocin_Proc_Enz"/>
</dbReference>
<dbReference type="Pfam" id="PF00881">
    <property type="entry name" value="Nitroreductase"/>
    <property type="match status" value="1"/>
</dbReference>
<dbReference type="NCBIfam" id="TIGR03605">
    <property type="entry name" value="antibiot_sagB"/>
    <property type="match status" value="1"/>
</dbReference>
<dbReference type="InterPro" id="IPR020051">
    <property type="entry name" value="SagB-type_dehydrogenase"/>
</dbReference>
<sequence length="202" mass="22796">MDIKLPPPRLKGELSVEEAIHRRRSCRYFLPRPIDIKDVSQLLWAGNGFRDEERRFRTAPSAGKTHPLFLYLVAGDDGVIGLDGGVYRYIPETHSLRMVLNTDIRWELVDAALKQVFIAAAPVSIVITAEYERTTTRYRERGIRYVHFEVGHAGENIHLQALSLGLETVVVGAFIDEEVADVLNLPSSHKPLYIMPVGYSGR</sequence>
<dbReference type="AlphaFoldDB" id="A0A7C1B6M6"/>
<dbReference type="GO" id="GO:0016491">
    <property type="term" value="F:oxidoreductase activity"/>
    <property type="evidence" value="ECO:0007669"/>
    <property type="project" value="InterPro"/>
</dbReference>
<comment type="caution">
    <text evidence="2">The sequence shown here is derived from an EMBL/GenBank/DDBJ whole genome shotgun (WGS) entry which is preliminary data.</text>
</comment>
<accession>A0A7C1B6M6</accession>
<dbReference type="PANTHER" id="PTHR43745">
    <property type="entry name" value="NITROREDUCTASE MJ1384-RELATED"/>
    <property type="match status" value="1"/>
</dbReference>
<gene>
    <name evidence="2" type="ORF">ENG09_00950</name>
    <name evidence="3" type="ORF">ENI32_07170</name>
</gene>
<proteinExistence type="predicted"/>
<dbReference type="CDD" id="cd02142">
    <property type="entry name" value="McbC_SagB-like_oxidoreductase"/>
    <property type="match status" value="1"/>
</dbReference>
<evidence type="ECO:0000313" key="2">
    <source>
        <dbReference type="EMBL" id="HDM35809.1"/>
    </source>
</evidence>
<dbReference type="Proteomes" id="UP000885863">
    <property type="component" value="Unassembled WGS sequence"/>
</dbReference>
<organism evidence="2">
    <name type="scientific">Candidatus Syntropharchaeum butanivorans</name>
    <dbReference type="NCBI Taxonomy" id="1839936"/>
    <lineage>
        <taxon>Archaea</taxon>
        <taxon>Methanobacteriati</taxon>
        <taxon>Methanobacteriota</taxon>
        <taxon>Stenosarchaea group</taxon>
        <taxon>Methanomicrobia</taxon>
        <taxon>Methanosarcinales</taxon>
        <taxon>ANME-2 cluster</taxon>
        <taxon>Candidatus Syntropharchaeum</taxon>
    </lineage>
</organism>
<reference evidence="2" key="1">
    <citation type="journal article" date="2020" name="mSystems">
        <title>Genome- and Community-Level Interaction Insights into Carbon Utilization and Element Cycling Functions of Hydrothermarchaeota in Hydrothermal Sediment.</title>
        <authorList>
            <person name="Zhou Z."/>
            <person name="Liu Y."/>
            <person name="Xu W."/>
            <person name="Pan J."/>
            <person name="Luo Z.H."/>
            <person name="Li M."/>
        </authorList>
    </citation>
    <scope>NUCLEOTIDE SEQUENCE [LARGE SCALE GENOMIC DNA]</scope>
    <source>
        <strain evidence="2">HyVt-185</strain>
        <strain evidence="3">HyVt-386</strain>
    </source>
</reference>
<dbReference type="PANTHER" id="PTHR43745:SF2">
    <property type="entry name" value="NITROREDUCTASE MJ1384-RELATED"/>
    <property type="match status" value="1"/>
</dbReference>
<dbReference type="Proteomes" id="UP000885936">
    <property type="component" value="Unassembled WGS sequence"/>
</dbReference>
<dbReference type="EMBL" id="DRIE01000119">
    <property type="protein sequence ID" value="HEC57638.1"/>
    <property type="molecule type" value="Genomic_DNA"/>
</dbReference>
<dbReference type="InterPro" id="IPR000415">
    <property type="entry name" value="Nitroreductase-like"/>
</dbReference>
<protein>
    <submittedName>
        <fullName evidence="2">SagB/ThcOx family dehydrogenase</fullName>
    </submittedName>
</protein>
<dbReference type="EMBL" id="DQZR01000034">
    <property type="protein sequence ID" value="HDM35809.1"/>
    <property type="molecule type" value="Genomic_DNA"/>
</dbReference>
<name>A0A7C1B6M6_9EURY</name>
<dbReference type="Gene3D" id="3.40.109.10">
    <property type="entry name" value="NADH Oxidase"/>
    <property type="match status" value="1"/>
</dbReference>
<dbReference type="InterPro" id="IPR029479">
    <property type="entry name" value="Nitroreductase"/>
</dbReference>
<feature type="domain" description="Nitroreductase" evidence="1">
    <location>
        <begin position="20"/>
        <end position="199"/>
    </location>
</feature>